<organism evidence="3 4">
    <name type="scientific">Companilactobacillus halodurans</name>
    <dbReference type="NCBI Taxonomy" id="2584183"/>
    <lineage>
        <taxon>Bacteria</taxon>
        <taxon>Bacillati</taxon>
        <taxon>Bacillota</taxon>
        <taxon>Bacilli</taxon>
        <taxon>Lactobacillales</taxon>
        <taxon>Lactobacillaceae</taxon>
        <taxon>Companilactobacillus</taxon>
    </lineage>
</organism>
<dbReference type="RefSeq" id="WP_153384859.1">
    <property type="nucleotide sequence ID" value="NZ_VDFO01000015.1"/>
</dbReference>
<evidence type="ECO:0000259" key="1">
    <source>
        <dbReference type="Pfam" id="PF05670"/>
    </source>
</evidence>
<dbReference type="GO" id="GO:1990112">
    <property type="term" value="C:RQC complex"/>
    <property type="evidence" value="ECO:0007669"/>
    <property type="project" value="TreeGrafter"/>
</dbReference>
<gene>
    <name evidence="3" type="ORF">FHL05_05270</name>
    <name evidence="2" type="ORF">FHL06_03475</name>
</gene>
<dbReference type="AlphaFoldDB" id="A0A5P0ZWW3"/>
<comment type="caution">
    <text evidence="3">The sequence shown here is derived from an EMBL/GenBank/DDBJ whole genome shotgun (WGS) entry which is preliminary data.</text>
</comment>
<dbReference type="GO" id="GO:0043023">
    <property type="term" value="F:ribosomal large subunit binding"/>
    <property type="evidence" value="ECO:0007669"/>
    <property type="project" value="TreeGrafter"/>
</dbReference>
<dbReference type="EMBL" id="VDFO01000015">
    <property type="protein sequence ID" value="MQS97298.1"/>
    <property type="molecule type" value="Genomic_DNA"/>
</dbReference>
<protein>
    <submittedName>
        <fullName evidence="3">DUF814 domain-containing protein</fullName>
    </submittedName>
</protein>
<dbReference type="Proteomes" id="UP000371423">
    <property type="component" value="Unassembled WGS sequence"/>
</dbReference>
<dbReference type="Pfam" id="PF05833">
    <property type="entry name" value="NFACT_N"/>
    <property type="match status" value="1"/>
</dbReference>
<dbReference type="Pfam" id="PF05670">
    <property type="entry name" value="NFACT-R_1"/>
    <property type="match status" value="1"/>
</dbReference>
<feature type="domain" description="NFACT RNA-binding" evidence="1">
    <location>
        <begin position="167"/>
        <end position="263"/>
    </location>
</feature>
<dbReference type="Proteomes" id="UP000414364">
    <property type="component" value="Unassembled WGS sequence"/>
</dbReference>
<dbReference type="PANTHER" id="PTHR15239:SF6">
    <property type="entry name" value="RIBOSOME QUALITY CONTROL COMPLEX SUBUNIT NEMF"/>
    <property type="match status" value="1"/>
</dbReference>
<evidence type="ECO:0000313" key="2">
    <source>
        <dbReference type="EMBL" id="MQS75454.1"/>
    </source>
</evidence>
<dbReference type="InterPro" id="IPR008532">
    <property type="entry name" value="NFACT_RNA-bd"/>
</dbReference>
<evidence type="ECO:0000313" key="3">
    <source>
        <dbReference type="EMBL" id="MQS97298.1"/>
    </source>
</evidence>
<dbReference type="InterPro" id="IPR051608">
    <property type="entry name" value="RQC_Subunit_NEMF"/>
</dbReference>
<evidence type="ECO:0000313" key="5">
    <source>
        <dbReference type="Proteomes" id="UP000414364"/>
    </source>
</evidence>
<sequence>MSETQSTVSSQVTEAMQWQIKHTKKQIESLNKAITRIGDVDQLKTKGSLLKAYAKEVDVKKGYVVLPDYQNSDKEITIYLDVKKSVIENAELYFHQYHRDVRGLKTIQKNLQKAQDNLLKQQTRQKNFDPTDLKQAETIKQQLIAEDAFKTKVLHSSKAPEPAHPRRFYTTDNVLVEIGKNSDQNDHLTLTANKDYYWMHVSELAGSHVVIHSTNPSKQTLKEAAVLTAYYSKGRGLKQVPVDVLKVSQLFKPKNAKSGLVLFTGKSQTITVDSDEKLVQKLSENNKNATNSN</sequence>
<dbReference type="GO" id="GO:0000049">
    <property type="term" value="F:tRNA binding"/>
    <property type="evidence" value="ECO:0007669"/>
    <property type="project" value="TreeGrafter"/>
</dbReference>
<keyword evidence="4" id="KW-1185">Reference proteome</keyword>
<accession>A0A5P0ZWW3</accession>
<reference evidence="4 5" key="1">
    <citation type="journal article" date="2019" name="Syst. Appl. Microbiol.">
        <title>Polyphasic characterization of two novel Lactobacillus spp. isolated from blown salami packages: Description of Lactobacillus halodurans sp. nov. and Lactobacillus salsicarnum sp. nov.</title>
        <authorList>
            <person name="Schuster J.A."/>
            <person name="Klingl A."/>
            <person name="Vogel R.F."/>
            <person name="Ehrmann M.A."/>
        </authorList>
    </citation>
    <scope>NUCLEOTIDE SEQUENCE [LARGE SCALE GENOMIC DNA]</scope>
    <source>
        <strain evidence="3 4">TMW 1.1920</strain>
        <strain evidence="2 5">TMW 1.2172</strain>
    </source>
</reference>
<dbReference type="OrthoDB" id="2308307at2"/>
<proteinExistence type="predicted"/>
<dbReference type="GO" id="GO:0072344">
    <property type="term" value="P:rescue of stalled ribosome"/>
    <property type="evidence" value="ECO:0007669"/>
    <property type="project" value="TreeGrafter"/>
</dbReference>
<dbReference type="EMBL" id="VDFP01000004">
    <property type="protein sequence ID" value="MQS75454.1"/>
    <property type="molecule type" value="Genomic_DNA"/>
</dbReference>
<name>A0A5P0ZWW3_9LACO</name>
<evidence type="ECO:0000313" key="4">
    <source>
        <dbReference type="Proteomes" id="UP000371423"/>
    </source>
</evidence>
<dbReference type="PANTHER" id="PTHR15239">
    <property type="entry name" value="NUCLEAR EXPORT MEDIATOR FACTOR NEMF"/>
    <property type="match status" value="1"/>
</dbReference>